<dbReference type="Proteomes" id="UP000277326">
    <property type="component" value="Unassembled WGS sequence"/>
</dbReference>
<dbReference type="Gene3D" id="3.40.50.620">
    <property type="entry name" value="HUPs"/>
    <property type="match status" value="2"/>
</dbReference>
<proteinExistence type="inferred from homology"/>
<dbReference type="InterPro" id="IPR014729">
    <property type="entry name" value="Rossmann-like_a/b/a_fold"/>
</dbReference>
<evidence type="ECO:0000313" key="3">
    <source>
        <dbReference type="EMBL" id="RMB25624.1"/>
    </source>
</evidence>
<dbReference type="InterPro" id="IPR006016">
    <property type="entry name" value="UspA"/>
</dbReference>
<dbReference type="GeneID" id="38471822"/>
<comment type="caution">
    <text evidence="3">The sequence shown here is derived from an EMBL/GenBank/DDBJ whole genome shotgun (WGS) entry which is preliminary data.</text>
</comment>
<organism evidence="3 4">
    <name type="scientific">Haloplanus aerogenes</name>
    <dbReference type="NCBI Taxonomy" id="660522"/>
    <lineage>
        <taxon>Archaea</taxon>
        <taxon>Methanobacteriati</taxon>
        <taxon>Methanobacteriota</taxon>
        <taxon>Stenosarchaea group</taxon>
        <taxon>Halobacteria</taxon>
        <taxon>Halobacteriales</taxon>
        <taxon>Haloferacaceae</taxon>
        <taxon>Haloplanus</taxon>
    </lineage>
</organism>
<dbReference type="RefSeq" id="WP_241966766.1">
    <property type="nucleotide sequence ID" value="NZ_CP034145.1"/>
</dbReference>
<evidence type="ECO:0000313" key="4">
    <source>
        <dbReference type="Proteomes" id="UP000277326"/>
    </source>
</evidence>
<evidence type="ECO:0000256" key="1">
    <source>
        <dbReference type="ARBA" id="ARBA00008791"/>
    </source>
</evidence>
<dbReference type="InterPro" id="IPR006015">
    <property type="entry name" value="Universal_stress_UspA"/>
</dbReference>
<dbReference type="Pfam" id="PF00582">
    <property type="entry name" value="Usp"/>
    <property type="match status" value="2"/>
</dbReference>
<comment type="similarity">
    <text evidence="1">Belongs to the universal stress protein A family.</text>
</comment>
<evidence type="ECO:0000259" key="2">
    <source>
        <dbReference type="Pfam" id="PF00582"/>
    </source>
</evidence>
<feature type="domain" description="UspA" evidence="2">
    <location>
        <begin position="139"/>
        <end position="269"/>
    </location>
</feature>
<dbReference type="PANTHER" id="PTHR46268:SF6">
    <property type="entry name" value="UNIVERSAL STRESS PROTEIN UP12"/>
    <property type="match status" value="1"/>
</dbReference>
<protein>
    <submittedName>
        <fullName evidence="3">Nucleotide-binding universal stress UspA family protein</fullName>
    </submittedName>
</protein>
<accession>A0A3M0DUA9</accession>
<dbReference type="SUPFAM" id="SSF52402">
    <property type="entry name" value="Adenine nucleotide alpha hydrolases-like"/>
    <property type="match status" value="2"/>
</dbReference>
<sequence>MSPMYDTILVPTDGSGVAGVAATQAIALADRFGADVHALYVREDEADEGGEIATTAVAEQAATADVAATTAVVDADGPVYRAILDYADDHGVDCIVMGTHGRTGLGRYILGSVAERTLRESPVPVVTVHEETVVDEDLETILVPTDGSDCSEAAAAHAVALAEATGASLHVVHVVDLGVLPVDESGALIEELQQAGQHALESVIDRAEDVSSVQASVLSGSPYRAIVDYAESEDVDLVVMGTHGRTGFDRYLLGSVTERVVRLSDRPVLTLDDHERT</sequence>
<gene>
    <name evidence="3" type="ORF">ATH50_0721</name>
</gene>
<name>A0A3M0DUA9_9EURY</name>
<feature type="domain" description="UspA" evidence="2">
    <location>
        <begin position="4"/>
        <end position="129"/>
    </location>
</feature>
<reference evidence="3 4" key="1">
    <citation type="journal article" date="2015" name="Stand. Genomic Sci.">
        <title>Genomic Encyclopedia of Bacterial and Archaeal Type Strains, Phase III: the genomes of soil and plant-associated and newly described type strains.</title>
        <authorList>
            <person name="Whitman W.B."/>
            <person name="Woyke T."/>
            <person name="Klenk H.P."/>
            <person name="Zhou Y."/>
            <person name="Lilburn T.G."/>
            <person name="Beck B.J."/>
            <person name="De Vos P."/>
            <person name="Vandamme P."/>
            <person name="Eisen J.A."/>
            <person name="Garrity G."/>
            <person name="Hugenholtz P."/>
            <person name="Kyrpides N.C."/>
        </authorList>
    </citation>
    <scope>NUCLEOTIDE SEQUENCE [LARGE SCALE GENOMIC DNA]</scope>
    <source>
        <strain evidence="3 4">CGMCC 1.10124</strain>
    </source>
</reference>
<dbReference type="CDD" id="cd00293">
    <property type="entry name" value="USP-like"/>
    <property type="match status" value="2"/>
</dbReference>
<dbReference type="EMBL" id="REFS01000001">
    <property type="protein sequence ID" value="RMB25624.1"/>
    <property type="molecule type" value="Genomic_DNA"/>
</dbReference>
<dbReference type="AlphaFoldDB" id="A0A3M0DUA9"/>
<dbReference type="PANTHER" id="PTHR46268">
    <property type="entry name" value="STRESS RESPONSE PROTEIN NHAX"/>
    <property type="match status" value="1"/>
</dbReference>
<dbReference type="PRINTS" id="PR01438">
    <property type="entry name" value="UNVRSLSTRESS"/>
</dbReference>